<comment type="cofactor">
    <cofactor evidence="1 4">
        <name>thiamine diphosphate</name>
        <dbReference type="ChEBI" id="CHEBI:58937"/>
    </cofactor>
</comment>
<dbReference type="RefSeq" id="WP_179769852.1">
    <property type="nucleotide sequence ID" value="NZ_JACCFO010000001.1"/>
</dbReference>
<sequence>MTTSDAPGSPADPAHLLPSLEPVRLIDPDGTRAAPEAGAGFALPEPAVLLALLRAMVVGRRFDRQADALARQGRLAVYPSSHGQEACQVGGVLALAETDWLFPTYRDCVSLVTRGVDPVEVLTLLRGDWHSGYDPARHRCAPQCTPLATNASHAVGLTYAARRKGEDVAALVLMGDGATSEGDAHEAYNFAAVWNTPVVFLVQNNQWAISVPLRRQSAAPTLAHKAVGYGMRGYHVDGNDAAAVHAVVSRALAEARAGAGPALVEARTYRIDPHTNSDDPRRYRDDSEVDHWRRRDPVARLEALLRREGRLDDAGHRAMVDAADRLAISVRERIARLGGPRPEELFDHVYAAPTAPLRGQREEVRAWAEARRAARAGAPAADTGEEV</sequence>
<name>A0A853BUU5_9ACTN</name>
<evidence type="ECO:0000256" key="4">
    <source>
        <dbReference type="RuleBase" id="RU365014"/>
    </source>
</evidence>
<dbReference type="InterPro" id="IPR029061">
    <property type="entry name" value="THDP-binding"/>
</dbReference>
<evidence type="ECO:0000259" key="6">
    <source>
        <dbReference type="Pfam" id="PF00676"/>
    </source>
</evidence>
<keyword evidence="8" id="KW-1185">Reference proteome</keyword>
<keyword evidence="7" id="KW-0670">Pyruvate</keyword>
<dbReference type="AlphaFoldDB" id="A0A853BUU5"/>
<evidence type="ECO:0000256" key="5">
    <source>
        <dbReference type="SAM" id="MobiDB-lite"/>
    </source>
</evidence>
<accession>A0A853BUU5</accession>
<keyword evidence="3 4" id="KW-0786">Thiamine pyrophosphate</keyword>
<dbReference type="InterPro" id="IPR001017">
    <property type="entry name" value="DH_E1"/>
</dbReference>
<organism evidence="7 8">
    <name type="scientific">Streptomonospora nanhaiensis</name>
    <dbReference type="NCBI Taxonomy" id="1323731"/>
    <lineage>
        <taxon>Bacteria</taxon>
        <taxon>Bacillati</taxon>
        <taxon>Actinomycetota</taxon>
        <taxon>Actinomycetes</taxon>
        <taxon>Streptosporangiales</taxon>
        <taxon>Nocardiopsidaceae</taxon>
        <taxon>Streptomonospora</taxon>
    </lineage>
</organism>
<dbReference type="GO" id="GO:0003863">
    <property type="term" value="F:branched-chain 2-oxo acid dehydrogenase activity"/>
    <property type="evidence" value="ECO:0007669"/>
    <property type="project" value="UniProtKB-EC"/>
</dbReference>
<feature type="domain" description="Dehydrogenase E1 component" evidence="6">
    <location>
        <begin position="54"/>
        <end position="321"/>
    </location>
</feature>
<feature type="region of interest" description="Disordered" evidence="5">
    <location>
        <begin position="1"/>
        <end position="20"/>
    </location>
</feature>
<gene>
    <name evidence="7" type="ORF">HNR12_005041</name>
</gene>
<dbReference type="SUPFAM" id="SSF52518">
    <property type="entry name" value="Thiamin diphosphate-binding fold (THDP-binding)"/>
    <property type="match status" value="1"/>
</dbReference>
<proteinExistence type="inferred from homology"/>
<dbReference type="Proteomes" id="UP000575985">
    <property type="component" value="Unassembled WGS sequence"/>
</dbReference>
<dbReference type="Pfam" id="PF00676">
    <property type="entry name" value="E1_dh"/>
    <property type="match status" value="1"/>
</dbReference>
<comment type="catalytic activity">
    <reaction evidence="4">
        <text>N(6)-[(R)-lipoyl]-L-lysyl-[protein] + 3-methyl-2-oxobutanoate + H(+) = N(6)-[(R)-S(8)-2-methylpropanoyldihydrolipoyl]-L-lysyl-[protein] + CO2</text>
        <dbReference type="Rhea" id="RHEA:13457"/>
        <dbReference type="Rhea" id="RHEA-COMP:10474"/>
        <dbReference type="Rhea" id="RHEA-COMP:10497"/>
        <dbReference type="ChEBI" id="CHEBI:11851"/>
        <dbReference type="ChEBI" id="CHEBI:15378"/>
        <dbReference type="ChEBI" id="CHEBI:16526"/>
        <dbReference type="ChEBI" id="CHEBI:83099"/>
        <dbReference type="ChEBI" id="CHEBI:83142"/>
        <dbReference type="EC" id="1.2.4.4"/>
    </reaction>
</comment>
<evidence type="ECO:0000256" key="1">
    <source>
        <dbReference type="ARBA" id="ARBA00001964"/>
    </source>
</evidence>
<dbReference type="EC" id="1.2.4.4" evidence="4"/>
<evidence type="ECO:0000313" key="7">
    <source>
        <dbReference type="EMBL" id="NYI98764.1"/>
    </source>
</evidence>
<keyword evidence="2 4" id="KW-0560">Oxidoreductase</keyword>
<dbReference type="CDD" id="cd02000">
    <property type="entry name" value="TPP_E1_PDC_ADC_BCADC"/>
    <property type="match status" value="1"/>
</dbReference>
<reference evidence="7 8" key="1">
    <citation type="submission" date="2020-07" db="EMBL/GenBank/DDBJ databases">
        <title>Sequencing the genomes of 1000 actinobacteria strains.</title>
        <authorList>
            <person name="Klenk H.-P."/>
        </authorList>
    </citation>
    <scope>NUCLEOTIDE SEQUENCE [LARGE SCALE GENOMIC DNA]</scope>
    <source>
        <strain evidence="7 8">DSM 45927</strain>
    </source>
</reference>
<evidence type="ECO:0000256" key="2">
    <source>
        <dbReference type="ARBA" id="ARBA00023002"/>
    </source>
</evidence>
<dbReference type="GO" id="GO:0009083">
    <property type="term" value="P:branched-chain amino acid catabolic process"/>
    <property type="evidence" value="ECO:0007669"/>
    <property type="project" value="TreeGrafter"/>
</dbReference>
<dbReference type="PANTHER" id="PTHR43380:SF1">
    <property type="entry name" value="2-OXOISOVALERATE DEHYDROGENASE SUBUNIT ALPHA, MITOCHONDRIAL"/>
    <property type="match status" value="1"/>
</dbReference>
<dbReference type="PANTHER" id="PTHR43380">
    <property type="entry name" value="2-OXOISOVALERATE DEHYDROGENASE SUBUNIT ALPHA, MITOCHONDRIAL"/>
    <property type="match status" value="1"/>
</dbReference>
<evidence type="ECO:0000256" key="3">
    <source>
        <dbReference type="ARBA" id="ARBA00023052"/>
    </source>
</evidence>
<protein>
    <recommendedName>
        <fullName evidence="4">2-oxoisovalerate dehydrogenase subunit alpha</fullName>
        <ecNumber evidence="4">1.2.4.4</ecNumber>
    </recommendedName>
    <alternativeName>
        <fullName evidence="4">Branched-chain alpha-keto acid dehydrogenase E1 component alpha chain</fullName>
    </alternativeName>
</protein>
<dbReference type="Gene3D" id="3.40.50.970">
    <property type="match status" value="1"/>
</dbReference>
<comment type="caution">
    <text evidence="7">The sequence shown here is derived from an EMBL/GenBank/DDBJ whole genome shotgun (WGS) entry which is preliminary data.</text>
</comment>
<comment type="similarity">
    <text evidence="4">Belongs to the BCKDHA family.</text>
</comment>
<comment type="function">
    <text evidence="4">The branched-chain alpha-keto dehydrogenase complex catalyzes the overall conversion of alpha-keto acids to acyl-CoA and CO(2). It contains multiple copies of three enzymatic components: branched-chain alpha-keto acid decarboxylase (E1), lipoamide acyltransferase (E2) and lipoamide dehydrogenase (E3).</text>
</comment>
<dbReference type="InterPro" id="IPR050771">
    <property type="entry name" value="Alpha-ketoacid_DH_E1_comp"/>
</dbReference>
<dbReference type="EMBL" id="JACCFO010000001">
    <property type="protein sequence ID" value="NYI98764.1"/>
    <property type="molecule type" value="Genomic_DNA"/>
</dbReference>
<dbReference type="GO" id="GO:0000287">
    <property type="term" value="F:magnesium ion binding"/>
    <property type="evidence" value="ECO:0007669"/>
    <property type="project" value="UniProtKB-ARBA"/>
</dbReference>
<evidence type="ECO:0000313" key="8">
    <source>
        <dbReference type="Proteomes" id="UP000575985"/>
    </source>
</evidence>